<evidence type="ECO:0000313" key="1">
    <source>
        <dbReference type="EMBL" id="MBW0469584.1"/>
    </source>
</evidence>
<accession>A0A9Q3GJQ9</accession>
<evidence type="ECO:0000313" key="2">
    <source>
        <dbReference type="Proteomes" id="UP000765509"/>
    </source>
</evidence>
<comment type="caution">
    <text evidence="1">The sequence shown here is derived from an EMBL/GenBank/DDBJ whole genome shotgun (WGS) entry which is preliminary data.</text>
</comment>
<reference evidence="1" key="1">
    <citation type="submission" date="2021-03" db="EMBL/GenBank/DDBJ databases">
        <title>Draft genome sequence of rust myrtle Austropuccinia psidii MF-1, a brazilian biotype.</title>
        <authorList>
            <person name="Quecine M.C."/>
            <person name="Pachon D.M.R."/>
            <person name="Bonatelli M.L."/>
            <person name="Correr F.H."/>
            <person name="Franceschini L.M."/>
            <person name="Leite T.F."/>
            <person name="Margarido G.R.A."/>
            <person name="Almeida C.A."/>
            <person name="Ferrarezi J.A."/>
            <person name="Labate C.A."/>
        </authorList>
    </citation>
    <scope>NUCLEOTIDE SEQUENCE</scope>
    <source>
        <strain evidence="1">MF-1</strain>
    </source>
</reference>
<protein>
    <submittedName>
        <fullName evidence="1">Uncharacterized protein</fullName>
    </submittedName>
</protein>
<dbReference type="AlphaFoldDB" id="A0A9Q3GJQ9"/>
<dbReference type="OrthoDB" id="1728974at2759"/>
<proteinExistence type="predicted"/>
<keyword evidence="2" id="KW-1185">Reference proteome</keyword>
<name>A0A9Q3GJQ9_9BASI</name>
<dbReference type="EMBL" id="AVOT02002230">
    <property type="protein sequence ID" value="MBW0469584.1"/>
    <property type="molecule type" value="Genomic_DNA"/>
</dbReference>
<dbReference type="Proteomes" id="UP000765509">
    <property type="component" value="Unassembled WGS sequence"/>
</dbReference>
<sequence>MQETYSIVKFHYTFTGVIKRRYGLDAKGQPELRGAESFKALRTVDGIELGSFRLAAEALGLRMSDHHYSASLEQAGTWMTRHLLREMFVIILIHSSPSNPAQLFEKHSDILSDDCKSDLMKEGVGEPSDGEIKATCVENSKLYMIINNENS</sequence>
<gene>
    <name evidence="1" type="ORF">O181_009299</name>
</gene>
<organism evidence="1 2">
    <name type="scientific">Austropuccinia psidii MF-1</name>
    <dbReference type="NCBI Taxonomy" id="1389203"/>
    <lineage>
        <taxon>Eukaryota</taxon>
        <taxon>Fungi</taxon>
        <taxon>Dikarya</taxon>
        <taxon>Basidiomycota</taxon>
        <taxon>Pucciniomycotina</taxon>
        <taxon>Pucciniomycetes</taxon>
        <taxon>Pucciniales</taxon>
        <taxon>Sphaerophragmiaceae</taxon>
        <taxon>Austropuccinia</taxon>
    </lineage>
</organism>